<gene>
    <name evidence="1" type="ORF">SAMN04488028_104132</name>
</gene>
<dbReference type="InterPro" id="IPR015946">
    <property type="entry name" value="KH_dom-like_a/b"/>
</dbReference>
<dbReference type="Gene3D" id="3.30.300.20">
    <property type="match status" value="1"/>
</dbReference>
<sequence length="135" mass="15190">MNYSIKAEALADHDAVSLIKDSEIKFGTTAATADNLANPAELFLCSLAACVLKNVERFSSILKFEYEKAEISVEATRLDKPPRMDTITYELKIYSQDDHINLDLLKKNIESFGTIYNTLKATCRILGQIHKITQF</sequence>
<dbReference type="STRING" id="156994.SAMN04488028_104132"/>
<reference evidence="2" key="1">
    <citation type="submission" date="2016-11" db="EMBL/GenBank/DDBJ databases">
        <authorList>
            <person name="Varghese N."/>
            <person name="Submissions S."/>
        </authorList>
    </citation>
    <scope>NUCLEOTIDE SEQUENCE [LARGE SCALE GENOMIC DNA]</scope>
    <source>
        <strain evidence="2">DSM 26134</strain>
    </source>
</reference>
<accession>A0A1M6RDL8</accession>
<dbReference type="EMBL" id="FRAA01000004">
    <property type="protein sequence ID" value="SHK30564.1"/>
    <property type="molecule type" value="Genomic_DNA"/>
</dbReference>
<organism evidence="1 2">
    <name type="scientific">Reichenbachiella agariperforans</name>
    <dbReference type="NCBI Taxonomy" id="156994"/>
    <lineage>
        <taxon>Bacteria</taxon>
        <taxon>Pseudomonadati</taxon>
        <taxon>Bacteroidota</taxon>
        <taxon>Cytophagia</taxon>
        <taxon>Cytophagales</taxon>
        <taxon>Reichenbachiellaceae</taxon>
        <taxon>Reichenbachiella</taxon>
    </lineage>
</organism>
<dbReference type="Pfam" id="PF02566">
    <property type="entry name" value="OsmC"/>
    <property type="match status" value="1"/>
</dbReference>
<dbReference type="RefSeq" id="WP_073122982.1">
    <property type="nucleotide sequence ID" value="NZ_FRAA01000004.1"/>
</dbReference>
<name>A0A1M6RDL8_REIAG</name>
<proteinExistence type="predicted"/>
<dbReference type="AlphaFoldDB" id="A0A1M6RDL8"/>
<dbReference type="SUPFAM" id="SSF82784">
    <property type="entry name" value="OsmC-like"/>
    <property type="match status" value="1"/>
</dbReference>
<dbReference type="InterPro" id="IPR003718">
    <property type="entry name" value="OsmC/Ohr_fam"/>
</dbReference>
<evidence type="ECO:0000313" key="2">
    <source>
        <dbReference type="Proteomes" id="UP000184474"/>
    </source>
</evidence>
<keyword evidence="2" id="KW-1185">Reference proteome</keyword>
<protein>
    <submittedName>
        <fullName evidence="1">Uncharacterized OsmC-related protein</fullName>
    </submittedName>
</protein>
<dbReference type="Proteomes" id="UP000184474">
    <property type="component" value="Unassembled WGS sequence"/>
</dbReference>
<dbReference type="InterPro" id="IPR036102">
    <property type="entry name" value="OsmC/Ohrsf"/>
</dbReference>
<evidence type="ECO:0000313" key="1">
    <source>
        <dbReference type="EMBL" id="SHK30564.1"/>
    </source>
</evidence>